<evidence type="ECO:0000313" key="2">
    <source>
        <dbReference type="Proteomes" id="UP000499080"/>
    </source>
</evidence>
<dbReference type="AlphaFoldDB" id="A0A4Y2MPM1"/>
<dbReference type="EMBL" id="BGPR01205512">
    <property type="protein sequence ID" value="GBN29111.1"/>
    <property type="molecule type" value="Genomic_DNA"/>
</dbReference>
<evidence type="ECO:0000313" key="1">
    <source>
        <dbReference type="EMBL" id="GBN29111.1"/>
    </source>
</evidence>
<comment type="caution">
    <text evidence="1">The sequence shown here is derived from an EMBL/GenBank/DDBJ whole genome shotgun (WGS) entry which is preliminary data.</text>
</comment>
<name>A0A4Y2MPM1_ARAVE</name>
<dbReference type="Proteomes" id="UP000499080">
    <property type="component" value="Unassembled WGS sequence"/>
</dbReference>
<gene>
    <name evidence="1" type="ORF">AVEN_273678_1</name>
</gene>
<sequence length="98" mass="10952">MPSYRKLGSNANFMPFPKISSTLLRKLDFLAPSRFKDIWIDRGQDNRWISGVATGGKGSIYTPSASFSGTMESKHYCISAISETKYDEGATKYLNTED</sequence>
<keyword evidence="2" id="KW-1185">Reference proteome</keyword>
<proteinExistence type="predicted"/>
<organism evidence="1 2">
    <name type="scientific">Araneus ventricosus</name>
    <name type="common">Orbweaver spider</name>
    <name type="synonym">Epeira ventricosa</name>
    <dbReference type="NCBI Taxonomy" id="182803"/>
    <lineage>
        <taxon>Eukaryota</taxon>
        <taxon>Metazoa</taxon>
        <taxon>Ecdysozoa</taxon>
        <taxon>Arthropoda</taxon>
        <taxon>Chelicerata</taxon>
        <taxon>Arachnida</taxon>
        <taxon>Araneae</taxon>
        <taxon>Araneomorphae</taxon>
        <taxon>Entelegynae</taxon>
        <taxon>Araneoidea</taxon>
        <taxon>Araneidae</taxon>
        <taxon>Araneus</taxon>
    </lineage>
</organism>
<reference evidence="1 2" key="1">
    <citation type="journal article" date="2019" name="Sci. Rep.">
        <title>Orb-weaving spider Araneus ventricosus genome elucidates the spidroin gene catalogue.</title>
        <authorList>
            <person name="Kono N."/>
            <person name="Nakamura H."/>
            <person name="Ohtoshi R."/>
            <person name="Moran D.A.P."/>
            <person name="Shinohara A."/>
            <person name="Yoshida Y."/>
            <person name="Fujiwara M."/>
            <person name="Mori M."/>
            <person name="Tomita M."/>
            <person name="Arakawa K."/>
        </authorList>
    </citation>
    <scope>NUCLEOTIDE SEQUENCE [LARGE SCALE GENOMIC DNA]</scope>
</reference>
<protein>
    <submittedName>
        <fullName evidence="1">Uncharacterized protein</fullName>
    </submittedName>
</protein>
<accession>A0A4Y2MPM1</accession>